<feature type="region of interest" description="Disordered" evidence="1">
    <location>
        <begin position="1"/>
        <end position="107"/>
    </location>
</feature>
<dbReference type="Proteomes" id="UP001219525">
    <property type="component" value="Unassembled WGS sequence"/>
</dbReference>
<accession>A0AAD6VA42</accession>
<evidence type="ECO:0000313" key="3">
    <source>
        <dbReference type="EMBL" id="KAJ7207214.1"/>
    </source>
</evidence>
<dbReference type="EMBL" id="JARJCW010000037">
    <property type="protein sequence ID" value="KAJ7207214.1"/>
    <property type="molecule type" value="Genomic_DNA"/>
</dbReference>
<gene>
    <name evidence="3" type="ORF">GGX14DRAFT_567767</name>
</gene>
<evidence type="ECO:0000256" key="2">
    <source>
        <dbReference type="SAM" id="Phobius"/>
    </source>
</evidence>
<protein>
    <submittedName>
        <fullName evidence="3">Uncharacterized protein</fullName>
    </submittedName>
</protein>
<keyword evidence="2" id="KW-1133">Transmembrane helix</keyword>
<keyword evidence="2" id="KW-0472">Membrane</keyword>
<evidence type="ECO:0000256" key="1">
    <source>
        <dbReference type="SAM" id="MobiDB-lite"/>
    </source>
</evidence>
<dbReference type="AlphaFoldDB" id="A0AAD6VA42"/>
<evidence type="ECO:0000313" key="4">
    <source>
        <dbReference type="Proteomes" id="UP001219525"/>
    </source>
</evidence>
<comment type="caution">
    <text evidence="3">The sequence shown here is derived from an EMBL/GenBank/DDBJ whole genome shotgun (WGS) entry which is preliminary data.</text>
</comment>
<organism evidence="3 4">
    <name type="scientific">Mycena pura</name>
    <dbReference type="NCBI Taxonomy" id="153505"/>
    <lineage>
        <taxon>Eukaryota</taxon>
        <taxon>Fungi</taxon>
        <taxon>Dikarya</taxon>
        <taxon>Basidiomycota</taxon>
        <taxon>Agaricomycotina</taxon>
        <taxon>Agaricomycetes</taxon>
        <taxon>Agaricomycetidae</taxon>
        <taxon>Agaricales</taxon>
        <taxon>Marasmiineae</taxon>
        <taxon>Mycenaceae</taxon>
        <taxon>Mycena</taxon>
    </lineage>
</organism>
<feature type="transmembrane region" description="Helical" evidence="2">
    <location>
        <begin position="182"/>
        <end position="209"/>
    </location>
</feature>
<sequence>MSSPIIAPFTTPLRPSFGRSQTLTSEPRTLASFLSSPSKGLRRLSDVRHRKHTDASSATVRPSALSQDDGGVEPFISMDIEQRTPSRVPPQEASPLRPAPRPTIQRSMTLPAAVRAMRSKALDKLPAKTTRKAGLSRAPPKSPKSSADSFESSSSIRTHSSVSSLASFSSTEETVTLRLRVLAFPVSMLGLLTSIVCVALIFLLPILCAPTPKRKSTPRPYEQEIVVTEEQGATRFPSLLSMSLIVTAAERSPPRLLRFTLRSRLTRRLTTHTSKGLHAVKPTPVDPKTLLCACEVLFVGYESPIVLPLTKGPAPAVQPACKRRELATLLSTVREDEREHLYADGVLCAGW</sequence>
<feature type="compositionally biased region" description="Low complexity" evidence="1">
    <location>
        <begin position="143"/>
        <end position="153"/>
    </location>
</feature>
<feature type="region of interest" description="Disordered" evidence="1">
    <location>
        <begin position="122"/>
        <end position="153"/>
    </location>
</feature>
<keyword evidence="4" id="KW-1185">Reference proteome</keyword>
<reference evidence="3" key="1">
    <citation type="submission" date="2023-03" db="EMBL/GenBank/DDBJ databases">
        <title>Massive genome expansion in bonnet fungi (Mycena s.s.) driven by repeated elements and novel gene families across ecological guilds.</title>
        <authorList>
            <consortium name="Lawrence Berkeley National Laboratory"/>
            <person name="Harder C.B."/>
            <person name="Miyauchi S."/>
            <person name="Viragh M."/>
            <person name="Kuo A."/>
            <person name="Thoen E."/>
            <person name="Andreopoulos B."/>
            <person name="Lu D."/>
            <person name="Skrede I."/>
            <person name="Drula E."/>
            <person name="Henrissat B."/>
            <person name="Morin E."/>
            <person name="Kohler A."/>
            <person name="Barry K."/>
            <person name="LaButti K."/>
            <person name="Morin E."/>
            <person name="Salamov A."/>
            <person name="Lipzen A."/>
            <person name="Mereny Z."/>
            <person name="Hegedus B."/>
            <person name="Baldrian P."/>
            <person name="Stursova M."/>
            <person name="Weitz H."/>
            <person name="Taylor A."/>
            <person name="Grigoriev I.V."/>
            <person name="Nagy L.G."/>
            <person name="Martin F."/>
            <person name="Kauserud H."/>
        </authorList>
    </citation>
    <scope>NUCLEOTIDE SEQUENCE</scope>
    <source>
        <strain evidence="3">9144</strain>
    </source>
</reference>
<feature type="compositionally biased region" description="Polar residues" evidence="1">
    <location>
        <begin position="18"/>
        <end position="38"/>
    </location>
</feature>
<name>A0AAD6VA42_9AGAR</name>
<keyword evidence="2" id="KW-0812">Transmembrane</keyword>
<proteinExistence type="predicted"/>
<feature type="compositionally biased region" description="Polar residues" evidence="1">
    <location>
        <begin position="55"/>
        <end position="66"/>
    </location>
</feature>